<proteinExistence type="predicted"/>
<comment type="caution">
    <text evidence="1">The sequence shown here is derived from an EMBL/GenBank/DDBJ whole genome shotgun (WGS) entry which is preliminary data.</text>
</comment>
<dbReference type="Proteomes" id="UP001549307">
    <property type="component" value="Unassembled WGS sequence"/>
</dbReference>
<accession>A0ABV2P1E7</accession>
<dbReference type="EMBL" id="JBEPSN010000001">
    <property type="protein sequence ID" value="MET4538584.1"/>
    <property type="molecule type" value="Genomic_DNA"/>
</dbReference>
<evidence type="ECO:0000313" key="2">
    <source>
        <dbReference type="Proteomes" id="UP001549307"/>
    </source>
</evidence>
<organism evidence="1 2">
    <name type="scientific">Arthrobacter bambusae</name>
    <dbReference type="NCBI Taxonomy" id="1338426"/>
    <lineage>
        <taxon>Bacteria</taxon>
        <taxon>Bacillati</taxon>
        <taxon>Actinomycetota</taxon>
        <taxon>Actinomycetes</taxon>
        <taxon>Micrococcales</taxon>
        <taxon>Micrococcaceae</taxon>
        <taxon>Arthrobacter</taxon>
    </lineage>
</organism>
<dbReference type="GeneID" id="92751317"/>
<reference evidence="1 2" key="1">
    <citation type="submission" date="2024-06" db="EMBL/GenBank/DDBJ databases">
        <title>Sorghum-associated microbial communities from plants grown in Nebraska, USA.</title>
        <authorList>
            <person name="Schachtman D."/>
        </authorList>
    </citation>
    <scope>NUCLEOTIDE SEQUENCE [LARGE SCALE GENOMIC DNA]</scope>
    <source>
        <strain evidence="1 2">3552</strain>
    </source>
</reference>
<gene>
    <name evidence="1" type="ORF">ABIE37_000339</name>
</gene>
<keyword evidence="2" id="KW-1185">Reference proteome</keyword>
<dbReference type="RefSeq" id="WP_354226121.1">
    <property type="nucleotide sequence ID" value="NZ_JBEPSN010000001.1"/>
</dbReference>
<name>A0ABV2P1E7_9MICC</name>
<protein>
    <submittedName>
        <fullName evidence="1">Uncharacterized protein</fullName>
    </submittedName>
</protein>
<evidence type="ECO:0000313" key="1">
    <source>
        <dbReference type="EMBL" id="MET4538584.1"/>
    </source>
</evidence>
<sequence length="289" mass="32306">MTFNYTSADLDQIAANIPNQASAAGLAIIPGVDIIRETDVRIYPFEAEIGDALRVAVMANAPFITVETETFWTRKIRSTEGYEELPLKAERLLEAAEIHNDSLMSVTVKWVASGLVYEWTAQTEWIAPLLTEIDEAVQAAQNEDDAVEDARTEVHYAKLRAAVDALVESPKYRREQVNKRRHIAPAILTEAGLGEINDVLLTHHVMPNANRIVNAKAMEFEDDFRARKRELASELSSVPDFTMQNTKAGKKLVAIDFLTEKADGYRFLNSHFAVELSDAASVPRNIRHL</sequence>